<proteinExistence type="inferred from homology"/>
<dbReference type="GO" id="GO:0003700">
    <property type="term" value="F:DNA-binding transcription factor activity"/>
    <property type="evidence" value="ECO:0007669"/>
    <property type="project" value="InterPro"/>
</dbReference>
<keyword evidence="2" id="KW-0805">Transcription regulation</keyword>
<name>A0A511QSG8_9VIBR</name>
<dbReference type="PANTHER" id="PTHR30537:SF74">
    <property type="entry name" value="HTH-TYPE TRANSCRIPTIONAL REGULATOR TRPI"/>
    <property type="match status" value="1"/>
</dbReference>
<dbReference type="Proteomes" id="UP000321113">
    <property type="component" value="Unassembled WGS sequence"/>
</dbReference>
<organism evidence="6 7">
    <name type="scientific">Vibrio superstes NBRC 103154</name>
    <dbReference type="NCBI Taxonomy" id="1219062"/>
    <lineage>
        <taxon>Bacteria</taxon>
        <taxon>Pseudomonadati</taxon>
        <taxon>Pseudomonadota</taxon>
        <taxon>Gammaproteobacteria</taxon>
        <taxon>Vibrionales</taxon>
        <taxon>Vibrionaceae</taxon>
        <taxon>Vibrio</taxon>
    </lineage>
</organism>
<comment type="caution">
    <text evidence="6">The sequence shown here is derived from an EMBL/GenBank/DDBJ whole genome shotgun (WGS) entry which is preliminary data.</text>
</comment>
<evidence type="ECO:0000256" key="4">
    <source>
        <dbReference type="ARBA" id="ARBA00023163"/>
    </source>
</evidence>
<dbReference type="Pfam" id="PF00126">
    <property type="entry name" value="HTH_1"/>
    <property type="match status" value="1"/>
</dbReference>
<dbReference type="Gene3D" id="3.40.190.10">
    <property type="entry name" value="Periplasmic binding protein-like II"/>
    <property type="match status" value="2"/>
</dbReference>
<dbReference type="SUPFAM" id="SSF46785">
    <property type="entry name" value="Winged helix' DNA-binding domain"/>
    <property type="match status" value="1"/>
</dbReference>
<sequence>MNLNRAPLKQSQRRIPPFKALRAFESAARHGSFSLAAEELNVTRAAVSQQIKLLEQYLDSKLFERAGIKLKLTEQALDYLPLLTDTLDNLAFGTNHLFGQKKRETLKIRVAQSFCHMWLLPRLADFHRNYPNIALEFYSTTNLYPSNNNTVDLEIVNGYGNWNATEYETLGRKEEWSVVASPQFLNEHDFALDIEAIALFPKIETLGYNEGWKTWFALHDSSLIYSAPMMQFDSTQLSVEAAIQGLGMLIAKSVLVDDALKQGTLKLAHPRTMPSQSQHYLIKNITHHNAKKINTFREWLAHCDMLLEDRKC</sequence>
<protein>
    <submittedName>
        <fullName evidence="6">Transcriptional regulator</fullName>
    </submittedName>
</protein>
<dbReference type="InterPro" id="IPR036390">
    <property type="entry name" value="WH_DNA-bd_sf"/>
</dbReference>
<dbReference type="GO" id="GO:0043565">
    <property type="term" value="F:sequence-specific DNA binding"/>
    <property type="evidence" value="ECO:0007669"/>
    <property type="project" value="TreeGrafter"/>
</dbReference>
<reference evidence="6 7" key="1">
    <citation type="submission" date="2019-07" db="EMBL/GenBank/DDBJ databases">
        <title>Whole genome shotgun sequence of Vibrio superstes NBRC 103154.</title>
        <authorList>
            <person name="Hosoyama A."/>
            <person name="Uohara A."/>
            <person name="Ohji S."/>
            <person name="Ichikawa N."/>
        </authorList>
    </citation>
    <scope>NUCLEOTIDE SEQUENCE [LARGE SCALE GENOMIC DNA]</scope>
    <source>
        <strain evidence="6 7">NBRC 103154</strain>
    </source>
</reference>
<dbReference type="AlphaFoldDB" id="A0A511QSG8"/>
<dbReference type="PRINTS" id="PR00039">
    <property type="entry name" value="HTHLYSR"/>
</dbReference>
<keyword evidence="4" id="KW-0804">Transcription</keyword>
<evidence type="ECO:0000256" key="1">
    <source>
        <dbReference type="ARBA" id="ARBA00009437"/>
    </source>
</evidence>
<gene>
    <name evidence="6" type="ORF">VSU01S_20510</name>
</gene>
<evidence type="ECO:0000256" key="2">
    <source>
        <dbReference type="ARBA" id="ARBA00023015"/>
    </source>
</evidence>
<dbReference type="EMBL" id="BJXK01000007">
    <property type="protein sequence ID" value="GEM79806.1"/>
    <property type="molecule type" value="Genomic_DNA"/>
</dbReference>
<dbReference type="InterPro" id="IPR005119">
    <property type="entry name" value="LysR_subst-bd"/>
</dbReference>
<evidence type="ECO:0000256" key="3">
    <source>
        <dbReference type="ARBA" id="ARBA00023125"/>
    </source>
</evidence>
<evidence type="ECO:0000313" key="7">
    <source>
        <dbReference type="Proteomes" id="UP000321113"/>
    </source>
</evidence>
<evidence type="ECO:0000313" key="6">
    <source>
        <dbReference type="EMBL" id="GEM79806.1"/>
    </source>
</evidence>
<evidence type="ECO:0000259" key="5">
    <source>
        <dbReference type="PROSITE" id="PS50931"/>
    </source>
</evidence>
<feature type="domain" description="HTH lysR-type" evidence="5">
    <location>
        <begin position="16"/>
        <end position="73"/>
    </location>
</feature>
<dbReference type="SUPFAM" id="SSF53850">
    <property type="entry name" value="Periplasmic binding protein-like II"/>
    <property type="match status" value="1"/>
</dbReference>
<dbReference type="InterPro" id="IPR000847">
    <property type="entry name" value="LysR_HTH_N"/>
</dbReference>
<dbReference type="Pfam" id="PF03466">
    <property type="entry name" value="LysR_substrate"/>
    <property type="match status" value="1"/>
</dbReference>
<keyword evidence="7" id="KW-1185">Reference proteome</keyword>
<dbReference type="GO" id="GO:0006351">
    <property type="term" value="P:DNA-templated transcription"/>
    <property type="evidence" value="ECO:0007669"/>
    <property type="project" value="TreeGrafter"/>
</dbReference>
<dbReference type="RefSeq" id="WP_119009986.1">
    <property type="nucleotide sequence ID" value="NZ_BJXK01000007.1"/>
</dbReference>
<dbReference type="PROSITE" id="PS50931">
    <property type="entry name" value="HTH_LYSR"/>
    <property type="match status" value="1"/>
</dbReference>
<dbReference type="OrthoDB" id="5526340at2"/>
<dbReference type="InterPro" id="IPR058163">
    <property type="entry name" value="LysR-type_TF_proteobact-type"/>
</dbReference>
<keyword evidence="3" id="KW-0238">DNA-binding</keyword>
<comment type="similarity">
    <text evidence="1">Belongs to the LysR transcriptional regulatory family.</text>
</comment>
<dbReference type="Gene3D" id="1.10.10.10">
    <property type="entry name" value="Winged helix-like DNA-binding domain superfamily/Winged helix DNA-binding domain"/>
    <property type="match status" value="1"/>
</dbReference>
<accession>A0A511QSG8</accession>
<dbReference type="PANTHER" id="PTHR30537">
    <property type="entry name" value="HTH-TYPE TRANSCRIPTIONAL REGULATOR"/>
    <property type="match status" value="1"/>
</dbReference>
<dbReference type="InterPro" id="IPR036388">
    <property type="entry name" value="WH-like_DNA-bd_sf"/>
</dbReference>